<dbReference type="GO" id="GO:0005524">
    <property type="term" value="F:ATP binding"/>
    <property type="evidence" value="ECO:0007669"/>
    <property type="project" value="InterPro"/>
</dbReference>
<dbReference type="Pfam" id="PF03702">
    <property type="entry name" value="AnmK"/>
    <property type="match status" value="1"/>
</dbReference>
<organism evidence="1 2">
    <name type="scientific">Rodentibacter pneumotropicus</name>
    <dbReference type="NCBI Taxonomy" id="758"/>
    <lineage>
        <taxon>Bacteria</taxon>
        <taxon>Pseudomonadati</taxon>
        <taxon>Pseudomonadota</taxon>
        <taxon>Gammaproteobacteria</taxon>
        <taxon>Pasteurellales</taxon>
        <taxon>Pasteurellaceae</taxon>
        <taxon>Rodentibacter</taxon>
    </lineage>
</organism>
<dbReference type="Proteomes" id="UP000278733">
    <property type="component" value="Chromosome"/>
</dbReference>
<dbReference type="GO" id="GO:0016301">
    <property type="term" value="F:kinase activity"/>
    <property type="evidence" value="ECO:0007669"/>
    <property type="project" value="UniProtKB-KW"/>
</dbReference>
<dbReference type="EMBL" id="LR134405">
    <property type="protein sequence ID" value="VEH68539.1"/>
    <property type="molecule type" value="Genomic_DNA"/>
</dbReference>
<dbReference type="KEGG" id="rpne:NCTC8284_03774"/>
<dbReference type="Gene3D" id="3.30.420.40">
    <property type="match status" value="2"/>
</dbReference>
<dbReference type="GO" id="GO:0006040">
    <property type="term" value="P:amino sugar metabolic process"/>
    <property type="evidence" value="ECO:0007669"/>
    <property type="project" value="InterPro"/>
</dbReference>
<keyword evidence="1" id="KW-0418">Kinase</keyword>
<gene>
    <name evidence="1" type="primary">anmK_3</name>
    <name evidence="1" type="ORF">NCTC8284_03774</name>
</gene>
<reference evidence="1 2" key="1">
    <citation type="submission" date="2018-12" db="EMBL/GenBank/DDBJ databases">
        <authorList>
            <consortium name="Pathogen Informatics"/>
        </authorList>
    </citation>
    <scope>NUCLEOTIDE SEQUENCE [LARGE SCALE GENOMIC DNA]</scope>
    <source>
        <strain evidence="1 2">NCTC8284</strain>
    </source>
</reference>
<dbReference type="PANTHER" id="PTHR30605">
    <property type="entry name" value="ANHYDRO-N-ACETYLMURAMIC ACID KINASE"/>
    <property type="match status" value="1"/>
</dbReference>
<keyword evidence="1" id="KW-0808">Transferase</keyword>
<dbReference type="GO" id="GO:0009254">
    <property type="term" value="P:peptidoglycan turnover"/>
    <property type="evidence" value="ECO:0007669"/>
    <property type="project" value="InterPro"/>
</dbReference>
<accession>A0A3S4US81</accession>
<proteinExistence type="predicted"/>
<dbReference type="EC" id="2.7.1.170" evidence="1"/>
<sequence>MQIGDMNLLAARTGITTVGDFRRKDMAFGGQGAPLVPAFHQAIFLTRIMPP</sequence>
<evidence type="ECO:0000313" key="1">
    <source>
        <dbReference type="EMBL" id="VEH68539.1"/>
    </source>
</evidence>
<dbReference type="InterPro" id="IPR005338">
    <property type="entry name" value="Anhydro_N_Ac-Mur_kinase"/>
</dbReference>
<dbReference type="AlphaFoldDB" id="A0A3S4US81"/>
<dbReference type="GO" id="GO:0016773">
    <property type="term" value="F:phosphotransferase activity, alcohol group as acceptor"/>
    <property type="evidence" value="ECO:0007669"/>
    <property type="project" value="InterPro"/>
</dbReference>
<name>A0A3S4US81_9PAST</name>
<protein>
    <submittedName>
        <fullName evidence="1">Anhydro-N-acetylmuramic acid kinase</fullName>
        <ecNumber evidence="1">2.7.1.170</ecNumber>
    </submittedName>
</protein>
<evidence type="ECO:0000313" key="2">
    <source>
        <dbReference type="Proteomes" id="UP000278733"/>
    </source>
</evidence>
<dbReference type="PANTHER" id="PTHR30605:SF0">
    <property type="entry name" value="ANHYDRO-N-ACETYLMURAMIC ACID KINASE"/>
    <property type="match status" value="1"/>
</dbReference>